<feature type="transmembrane region" description="Helical" evidence="1">
    <location>
        <begin position="332"/>
        <end position="354"/>
    </location>
</feature>
<accession>A0A133YCK2</accession>
<dbReference type="Proteomes" id="UP000070080">
    <property type="component" value="Unassembled WGS sequence"/>
</dbReference>
<keyword evidence="1" id="KW-0812">Transmembrane</keyword>
<feature type="transmembrane region" description="Helical" evidence="1">
    <location>
        <begin position="88"/>
        <end position="110"/>
    </location>
</feature>
<feature type="transmembrane region" description="Helical" evidence="1">
    <location>
        <begin position="292"/>
        <end position="312"/>
    </location>
</feature>
<dbReference type="STRING" id="1497955.HMPREF1872_00797"/>
<evidence type="ECO:0000256" key="1">
    <source>
        <dbReference type="SAM" id="Phobius"/>
    </source>
</evidence>
<comment type="caution">
    <text evidence="2">The sequence shown here is derived from an EMBL/GenBank/DDBJ whole genome shotgun (WGS) entry which is preliminary data.</text>
</comment>
<feature type="transmembrane region" description="Helical" evidence="1">
    <location>
        <begin position="152"/>
        <end position="173"/>
    </location>
</feature>
<feature type="transmembrane region" description="Helical" evidence="1">
    <location>
        <begin position="21"/>
        <end position="41"/>
    </location>
</feature>
<gene>
    <name evidence="2" type="ORF">HMPREF1872_00797</name>
</gene>
<evidence type="ECO:0000313" key="2">
    <source>
        <dbReference type="EMBL" id="KXB40919.1"/>
    </source>
</evidence>
<reference evidence="3" key="1">
    <citation type="submission" date="2016-01" db="EMBL/GenBank/DDBJ databases">
        <authorList>
            <person name="Mitreva M."/>
            <person name="Pepin K.H."/>
            <person name="Mihindukulasuriya K.A."/>
            <person name="Fulton R."/>
            <person name="Fronick C."/>
            <person name="O'Laughlin M."/>
            <person name="Miner T."/>
            <person name="Herter B."/>
            <person name="Rosa B.A."/>
            <person name="Cordes M."/>
            <person name="Tomlinson C."/>
            <person name="Wollam A."/>
            <person name="Palsikar V.B."/>
            <person name="Mardis E.R."/>
            <person name="Wilson R.K."/>
        </authorList>
    </citation>
    <scope>NUCLEOTIDE SEQUENCE [LARGE SCALE GENOMIC DNA]</scope>
    <source>
        <strain evidence="3">KA00274</strain>
    </source>
</reference>
<evidence type="ECO:0000313" key="3">
    <source>
        <dbReference type="Proteomes" id="UP000070080"/>
    </source>
</evidence>
<dbReference type="EMBL" id="LSCV01000023">
    <property type="protein sequence ID" value="KXB40919.1"/>
    <property type="molecule type" value="Genomic_DNA"/>
</dbReference>
<name>A0A133YCK2_9FIRM</name>
<keyword evidence="1" id="KW-1133">Transmembrane helix</keyword>
<keyword evidence="1" id="KW-0472">Membrane</keyword>
<feature type="transmembrane region" description="Helical" evidence="1">
    <location>
        <begin position="223"/>
        <end position="248"/>
    </location>
</feature>
<feature type="transmembrane region" description="Helical" evidence="1">
    <location>
        <begin position="393"/>
        <end position="414"/>
    </location>
</feature>
<keyword evidence="3" id="KW-1185">Reference proteome</keyword>
<dbReference type="RefSeq" id="WP_066714118.1">
    <property type="nucleotide sequence ID" value="NZ_JARFNM010000001.1"/>
</dbReference>
<feature type="transmembrane region" description="Helical" evidence="1">
    <location>
        <begin position="53"/>
        <end position="76"/>
    </location>
</feature>
<dbReference type="AlphaFoldDB" id="A0A133YCK2"/>
<feature type="transmembrane region" description="Helical" evidence="1">
    <location>
        <begin position="179"/>
        <end position="202"/>
    </location>
</feature>
<protein>
    <recommendedName>
        <fullName evidence="4">Polysaccharide biosynthesis protein</fullName>
    </recommendedName>
</protein>
<feature type="transmembrane region" description="Helical" evidence="1">
    <location>
        <begin position="366"/>
        <end position="387"/>
    </location>
</feature>
<sequence>MINANVTTQTQKRQQTLESTILLLCLLGFNYLFSFAWQAYLTRVLGADVYGHVFFFDKLLLCFAYVFDLGYFIVGANAWQTGGRTRNLTFNAIIKLKLLTASVSLLVLVYVEKCYLRPVSPLYSRLVYAFFVALVLEKLVPDFAYRADNRVPYLLICNLCSRVSLFGLLIIFVKMDKDYALIPCIYAIAACLLLGLLFYDLLKRRKLSYAPTKWVQLGQVFQASFSLAGAKLANCCFNCLTVLALQHMAAKSKALSYFILLDLLFVTGRKVLNLLGDSFYLHLHKTADYKWYYKVAAVFATLMLFCLAIFYWQAKLCLSILFGAEFAEAYTYLRIFLIAALPACLSALLAYPLLAARGQLKWTNYAFFLGTAFYALKICQLILTAKLNMSSLLLVYTLSVYVELGVNCLALLAYNRQNKKVG</sequence>
<organism evidence="2 3">
    <name type="scientific">Amygdalobacter nucleatus</name>
    <dbReference type="NCBI Taxonomy" id="3029274"/>
    <lineage>
        <taxon>Bacteria</taxon>
        <taxon>Bacillati</taxon>
        <taxon>Bacillota</taxon>
        <taxon>Clostridia</taxon>
        <taxon>Eubacteriales</taxon>
        <taxon>Oscillospiraceae</taxon>
        <taxon>Amygdalobacter</taxon>
    </lineage>
</organism>
<dbReference type="OrthoDB" id="103403at2"/>
<evidence type="ECO:0008006" key="4">
    <source>
        <dbReference type="Google" id="ProtNLM"/>
    </source>
</evidence>
<proteinExistence type="predicted"/>